<dbReference type="EMBL" id="FMDN01000009">
    <property type="protein sequence ID" value="SCG54823.1"/>
    <property type="molecule type" value="Genomic_DNA"/>
</dbReference>
<feature type="region of interest" description="Disordered" evidence="2">
    <location>
        <begin position="1"/>
        <end position="40"/>
    </location>
</feature>
<reference evidence="5" key="1">
    <citation type="submission" date="2016-06" db="EMBL/GenBank/DDBJ databases">
        <authorList>
            <person name="Varghese N."/>
        </authorList>
    </citation>
    <scope>NUCLEOTIDE SEQUENCE [LARGE SCALE GENOMIC DNA]</scope>
    <source>
        <strain evidence="5">DSM 43171</strain>
    </source>
</reference>
<dbReference type="AlphaFoldDB" id="A0A1C5I9L7"/>
<keyword evidence="5" id="KW-1185">Reference proteome</keyword>
<dbReference type="Proteomes" id="UP000199408">
    <property type="component" value="Unassembled WGS sequence"/>
</dbReference>
<proteinExistence type="predicted"/>
<dbReference type="PANTHER" id="PTHR14084">
    <property type="entry name" value="KYNURENINASE"/>
    <property type="match status" value="1"/>
</dbReference>
<dbReference type="Pfam" id="PF00266">
    <property type="entry name" value="Aminotran_5"/>
    <property type="match status" value="1"/>
</dbReference>
<dbReference type="SUPFAM" id="SSF53383">
    <property type="entry name" value="PLP-dependent transferases"/>
    <property type="match status" value="1"/>
</dbReference>
<dbReference type="GO" id="GO:0008483">
    <property type="term" value="F:transaminase activity"/>
    <property type="evidence" value="ECO:0007669"/>
    <property type="project" value="UniProtKB-KW"/>
</dbReference>
<dbReference type="InterPro" id="IPR000192">
    <property type="entry name" value="Aminotrans_V_dom"/>
</dbReference>
<organism evidence="4 5">
    <name type="scientific">Micromonospora halophytica</name>
    <dbReference type="NCBI Taxonomy" id="47864"/>
    <lineage>
        <taxon>Bacteria</taxon>
        <taxon>Bacillati</taxon>
        <taxon>Actinomycetota</taxon>
        <taxon>Actinomycetes</taxon>
        <taxon>Micromonosporales</taxon>
        <taxon>Micromonosporaceae</taxon>
        <taxon>Micromonospora</taxon>
    </lineage>
</organism>
<dbReference type="GO" id="GO:0019441">
    <property type="term" value="P:L-tryptophan catabolic process to kynurenine"/>
    <property type="evidence" value="ECO:0007669"/>
    <property type="project" value="TreeGrafter"/>
</dbReference>
<keyword evidence="4" id="KW-0808">Transferase</keyword>
<evidence type="ECO:0000313" key="5">
    <source>
        <dbReference type="Proteomes" id="UP000199408"/>
    </source>
</evidence>
<dbReference type="GO" id="GO:0043420">
    <property type="term" value="P:anthranilate metabolic process"/>
    <property type="evidence" value="ECO:0007669"/>
    <property type="project" value="TreeGrafter"/>
</dbReference>
<dbReference type="GO" id="GO:0030170">
    <property type="term" value="F:pyridoxal phosphate binding"/>
    <property type="evidence" value="ECO:0007669"/>
    <property type="project" value="InterPro"/>
</dbReference>
<protein>
    <submittedName>
        <fullName evidence="4">Aminotransferase class-V</fullName>
    </submittedName>
</protein>
<evidence type="ECO:0000259" key="3">
    <source>
        <dbReference type="Pfam" id="PF00266"/>
    </source>
</evidence>
<feature type="compositionally biased region" description="Basic residues" evidence="2">
    <location>
        <begin position="11"/>
        <end position="20"/>
    </location>
</feature>
<evidence type="ECO:0000256" key="1">
    <source>
        <dbReference type="ARBA" id="ARBA00022898"/>
    </source>
</evidence>
<dbReference type="GO" id="GO:0009435">
    <property type="term" value="P:NAD+ biosynthetic process"/>
    <property type="evidence" value="ECO:0007669"/>
    <property type="project" value="InterPro"/>
</dbReference>
<dbReference type="InterPro" id="IPR015424">
    <property type="entry name" value="PyrdxlP-dep_Trfase"/>
</dbReference>
<dbReference type="PANTHER" id="PTHR14084:SF0">
    <property type="entry name" value="KYNURENINASE"/>
    <property type="match status" value="1"/>
</dbReference>
<keyword evidence="1" id="KW-0663">Pyridoxal phosphate</keyword>
<sequence length="233" mass="25467">MPAAGRTTGAVRHRKRRRWHFDRPPTAARQGRAPDQGKEDFPTDRYVLQGLAEARGLTLRMLPSDLDEGLDLRTLRAALDEDVALVVLSTVSYRCGALLDMAEVNAAARQVGATVLWDLSHAVGAVPVELAATGADLAVGCTYKYLNGGPGAPAFLYVRQEVQSRLRQPIQGWFGQRDQFLMGPRYDPVPDLDRFQVGTPPILAMATLDPRRWTCSPRPASTGYARRAVASAS</sequence>
<accession>A0A1C5I9L7</accession>
<dbReference type="GO" id="GO:0005737">
    <property type="term" value="C:cytoplasm"/>
    <property type="evidence" value="ECO:0007669"/>
    <property type="project" value="InterPro"/>
</dbReference>
<dbReference type="STRING" id="47864.GA0070560_10956"/>
<gene>
    <name evidence="4" type="ORF">GA0070560_10956</name>
</gene>
<evidence type="ECO:0000313" key="4">
    <source>
        <dbReference type="EMBL" id="SCG54823.1"/>
    </source>
</evidence>
<dbReference type="Gene3D" id="3.40.640.10">
    <property type="entry name" value="Type I PLP-dependent aspartate aminotransferase-like (Major domain)"/>
    <property type="match status" value="1"/>
</dbReference>
<dbReference type="InterPro" id="IPR015421">
    <property type="entry name" value="PyrdxlP-dep_Trfase_major"/>
</dbReference>
<evidence type="ECO:0000256" key="2">
    <source>
        <dbReference type="SAM" id="MobiDB-lite"/>
    </source>
</evidence>
<name>A0A1C5I9L7_9ACTN</name>
<dbReference type="InterPro" id="IPR010111">
    <property type="entry name" value="Kynureninase"/>
</dbReference>
<keyword evidence="4" id="KW-0032">Aminotransferase</keyword>
<feature type="domain" description="Aminotransferase class V" evidence="3">
    <location>
        <begin position="48"/>
        <end position="208"/>
    </location>
</feature>
<dbReference type="GO" id="GO:0030429">
    <property type="term" value="F:kynureninase activity"/>
    <property type="evidence" value="ECO:0007669"/>
    <property type="project" value="InterPro"/>
</dbReference>